<dbReference type="InterPro" id="IPR005658">
    <property type="entry name" value="Prot_inh_ecotin"/>
</dbReference>
<protein>
    <submittedName>
        <fullName evidence="3">Ecotin</fullName>
    </submittedName>
</protein>
<dbReference type="PANTHER" id="PTHR35890">
    <property type="match status" value="1"/>
</dbReference>
<dbReference type="PANTHER" id="PTHR35890:SF3">
    <property type="entry name" value="ECOTIN"/>
    <property type="match status" value="1"/>
</dbReference>
<dbReference type="Pfam" id="PF03974">
    <property type="entry name" value="Ecotin"/>
    <property type="match status" value="1"/>
</dbReference>
<gene>
    <name evidence="3" type="primary">eco</name>
    <name evidence="3" type="ORF">Poly41_44670</name>
</gene>
<organism evidence="3 4">
    <name type="scientific">Novipirellula artificiosorum</name>
    <dbReference type="NCBI Taxonomy" id="2528016"/>
    <lineage>
        <taxon>Bacteria</taxon>
        <taxon>Pseudomonadati</taxon>
        <taxon>Planctomycetota</taxon>
        <taxon>Planctomycetia</taxon>
        <taxon>Pirellulales</taxon>
        <taxon>Pirellulaceae</taxon>
        <taxon>Novipirellula</taxon>
    </lineage>
</organism>
<evidence type="ECO:0000256" key="2">
    <source>
        <dbReference type="SAM" id="SignalP"/>
    </source>
</evidence>
<sequence precursor="true">MIHSDKNMRQVFTIFCTALLCLPVSAACAEDHQNLKAFPPAKQGGLRYVLQLPHKERDEEGNFRVEIFVGKDMLTDGVNQVRLGATIEARPLEGWGFTYYEVTSFGPAASTLMAVPPGTPRSKQFVSTSKMIPYNSRIPVVIYVPKDGNVRYRIWTAPEKTEAVPEG</sequence>
<accession>A0A5C6DC36</accession>
<dbReference type="Proteomes" id="UP000319143">
    <property type="component" value="Unassembled WGS sequence"/>
</dbReference>
<keyword evidence="2" id="KW-0732">Signal</keyword>
<proteinExistence type="inferred from homology"/>
<feature type="chain" id="PRO_5023014733" evidence="2">
    <location>
        <begin position="30"/>
        <end position="167"/>
    </location>
</feature>
<dbReference type="AlphaFoldDB" id="A0A5C6DC36"/>
<comment type="caution">
    <text evidence="3">The sequence shown here is derived from an EMBL/GenBank/DDBJ whole genome shotgun (WGS) entry which is preliminary data.</text>
</comment>
<evidence type="ECO:0000313" key="4">
    <source>
        <dbReference type="Proteomes" id="UP000319143"/>
    </source>
</evidence>
<evidence type="ECO:0000256" key="1">
    <source>
        <dbReference type="ARBA" id="ARBA00010558"/>
    </source>
</evidence>
<dbReference type="GO" id="GO:0004867">
    <property type="term" value="F:serine-type endopeptidase inhibitor activity"/>
    <property type="evidence" value="ECO:0007669"/>
    <property type="project" value="InterPro"/>
</dbReference>
<feature type="signal peptide" evidence="2">
    <location>
        <begin position="1"/>
        <end position="29"/>
    </location>
</feature>
<dbReference type="SUPFAM" id="SSF49772">
    <property type="entry name" value="Ecotin, trypsin inhibitor"/>
    <property type="match status" value="1"/>
</dbReference>
<reference evidence="3 4" key="1">
    <citation type="submission" date="2019-02" db="EMBL/GenBank/DDBJ databases">
        <title>Deep-cultivation of Planctomycetes and their phenomic and genomic characterization uncovers novel biology.</title>
        <authorList>
            <person name="Wiegand S."/>
            <person name="Jogler M."/>
            <person name="Boedeker C."/>
            <person name="Pinto D."/>
            <person name="Vollmers J."/>
            <person name="Rivas-Marin E."/>
            <person name="Kohn T."/>
            <person name="Peeters S.H."/>
            <person name="Heuer A."/>
            <person name="Rast P."/>
            <person name="Oberbeckmann S."/>
            <person name="Bunk B."/>
            <person name="Jeske O."/>
            <person name="Meyerdierks A."/>
            <person name="Storesund J.E."/>
            <person name="Kallscheuer N."/>
            <person name="Luecker S."/>
            <person name="Lage O.M."/>
            <person name="Pohl T."/>
            <person name="Merkel B.J."/>
            <person name="Hornburger P."/>
            <person name="Mueller R.-W."/>
            <person name="Bruemmer F."/>
            <person name="Labrenz M."/>
            <person name="Spormann A.M."/>
            <person name="Op Den Camp H."/>
            <person name="Overmann J."/>
            <person name="Amann R."/>
            <person name="Jetten M.S.M."/>
            <person name="Mascher T."/>
            <person name="Medema M.H."/>
            <person name="Devos D.P."/>
            <person name="Kaster A.-K."/>
            <person name="Ovreas L."/>
            <person name="Rohde M."/>
            <person name="Galperin M.Y."/>
            <person name="Jogler C."/>
        </authorList>
    </citation>
    <scope>NUCLEOTIDE SEQUENCE [LARGE SCALE GENOMIC DNA]</scope>
    <source>
        <strain evidence="3 4">Poly41</strain>
    </source>
</reference>
<dbReference type="InterPro" id="IPR036198">
    <property type="entry name" value="Ecotin_sf"/>
</dbReference>
<dbReference type="Gene3D" id="2.60.40.550">
    <property type="entry name" value="Ecotin"/>
    <property type="match status" value="1"/>
</dbReference>
<dbReference type="PROSITE" id="PS51257">
    <property type="entry name" value="PROKAR_LIPOPROTEIN"/>
    <property type="match status" value="1"/>
</dbReference>
<keyword evidence="4" id="KW-1185">Reference proteome</keyword>
<evidence type="ECO:0000313" key="3">
    <source>
        <dbReference type="EMBL" id="TWU34320.1"/>
    </source>
</evidence>
<comment type="similarity">
    <text evidence="1">Belongs to the protease inhibitor I11 (ecotin) family.</text>
</comment>
<name>A0A5C6DC36_9BACT</name>
<dbReference type="EMBL" id="SJPV01000008">
    <property type="protein sequence ID" value="TWU34320.1"/>
    <property type="molecule type" value="Genomic_DNA"/>
</dbReference>